<dbReference type="Proteomes" id="UP000829685">
    <property type="component" value="Unassembled WGS sequence"/>
</dbReference>
<reference evidence="2" key="1">
    <citation type="submission" date="2021-03" db="EMBL/GenBank/DDBJ databases">
        <title>Revisited historic fungal species revealed as producer of novel bioactive compounds through whole genome sequencing and comparative genomics.</title>
        <authorList>
            <person name="Vignolle G.A."/>
            <person name="Hochenegger N."/>
            <person name="Mach R.L."/>
            <person name="Mach-Aigner A.R."/>
            <person name="Javad Rahimi M."/>
            <person name="Salim K.A."/>
            <person name="Chan C.M."/>
            <person name="Lim L.B.L."/>
            <person name="Cai F."/>
            <person name="Druzhinina I.S."/>
            <person name="U'Ren J.M."/>
            <person name="Derntl C."/>
        </authorList>
    </citation>
    <scope>NUCLEOTIDE SEQUENCE</scope>
    <source>
        <strain evidence="2">TUCIM 5799</strain>
    </source>
</reference>
<feature type="region of interest" description="Disordered" evidence="1">
    <location>
        <begin position="604"/>
        <end position="657"/>
    </location>
</feature>
<feature type="compositionally biased region" description="Polar residues" evidence="1">
    <location>
        <begin position="160"/>
        <end position="180"/>
    </location>
</feature>
<dbReference type="InterPro" id="IPR001005">
    <property type="entry name" value="SANT/Myb"/>
</dbReference>
<dbReference type="CDD" id="cd00167">
    <property type="entry name" value="SANT"/>
    <property type="match status" value="1"/>
</dbReference>
<protein>
    <submittedName>
        <fullName evidence="2">Uncharacterized protein</fullName>
    </submittedName>
</protein>
<feature type="region of interest" description="Disordered" evidence="1">
    <location>
        <begin position="340"/>
        <end position="409"/>
    </location>
</feature>
<evidence type="ECO:0000256" key="1">
    <source>
        <dbReference type="SAM" id="MobiDB-lite"/>
    </source>
</evidence>
<gene>
    <name evidence="2" type="ORF">JX265_001529</name>
</gene>
<feature type="compositionally biased region" description="Low complexity" evidence="1">
    <location>
        <begin position="382"/>
        <end position="393"/>
    </location>
</feature>
<sequence>MPAAIVQLHAAYTPWNGVPCNISDELLAMARPKPPKDAAEHTHVDITTVPCTLIIQENHVSLRTGGTVYPGKLHLSMDKESYMQQRASLNRDTISTETNLSLRGHTPASSRTVACETTEQAATYSSVAPFNTYPLSYDSLPTPVSVAGSPSMLERAGSKMSHTYNGSNSQQGTPPNTGRISHTEWFHDQAHSMMTTSQAASPMAMHPSADILAMHGLESTGSPRRQSMAVSAPGSPPTYFGSYGVSGDSVTEEDLSPHMSSTALFTNISSVDPSSLTKTEPTEHYGYTSPPMSLSSSTQHVPILGSAPTPGGLGPPMTPIDGLHHPFPPLGHPPPLILEMYPPYKRGSRSKNTKRAGQRKRSRTTRRNSSIHGGQGEFSNQGASSAGRASPSGVVNSQRMPHEKIKLSDAAPKDTQFLFNTRLEMESSKGKAMWERIADKYAEQFERKERAALQMQLNRAVFEHSIWPESEDRLLLEAAAEYDNNRYDGIIKIMKERSNGSMAWDWKPPHIIKRLVELGEEEYDPEGNGEKGRKSRKKKQSQRTQAITWNPTPGSEANVLYDDEAMRRRARASLSVEEADMLFNNVWQPEMEPEEPDLMQISEPESSMRHPSAEQDMNQAHSERVAKQACQQLMAKQHRDTSSFYGSPFPERDHHMS</sequence>
<feature type="region of interest" description="Disordered" evidence="1">
    <location>
        <begin position="148"/>
        <end position="181"/>
    </location>
</feature>
<evidence type="ECO:0000313" key="2">
    <source>
        <dbReference type="EMBL" id="KAI1879908.1"/>
    </source>
</evidence>
<proteinExistence type="predicted"/>
<dbReference type="AlphaFoldDB" id="A0A9P9WVE4"/>
<feature type="compositionally biased region" description="Basic residues" evidence="1">
    <location>
        <begin position="346"/>
        <end position="366"/>
    </location>
</feature>
<evidence type="ECO:0000313" key="3">
    <source>
        <dbReference type="Proteomes" id="UP000829685"/>
    </source>
</evidence>
<organism evidence="2 3">
    <name type="scientific">Neoarthrinium moseri</name>
    <dbReference type="NCBI Taxonomy" id="1658444"/>
    <lineage>
        <taxon>Eukaryota</taxon>
        <taxon>Fungi</taxon>
        <taxon>Dikarya</taxon>
        <taxon>Ascomycota</taxon>
        <taxon>Pezizomycotina</taxon>
        <taxon>Sordariomycetes</taxon>
        <taxon>Xylariomycetidae</taxon>
        <taxon>Amphisphaeriales</taxon>
        <taxon>Apiosporaceae</taxon>
        <taxon>Neoarthrinium</taxon>
    </lineage>
</organism>
<feature type="region of interest" description="Disordered" evidence="1">
    <location>
        <begin position="522"/>
        <end position="556"/>
    </location>
</feature>
<name>A0A9P9WVE4_9PEZI</name>
<feature type="region of interest" description="Disordered" evidence="1">
    <location>
        <begin position="273"/>
        <end position="298"/>
    </location>
</feature>
<feature type="compositionally biased region" description="Polar residues" evidence="1">
    <location>
        <begin position="544"/>
        <end position="555"/>
    </location>
</feature>
<dbReference type="EMBL" id="JAFIMR010000003">
    <property type="protein sequence ID" value="KAI1879908.1"/>
    <property type="molecule type" value="Genomic_DNA"/>
</dbReference>
<keyword evidence="3" id="KW-1185">Reference proteome</keyword>
<accession>A0A9P9WVE4</accession>
<comment type="caution">
    <text evidence="2">The sequence shown here is derived from an EMBL/GenBank/DDBJ whole genome shotgun (WGS) entry which is preliminary data.</text>
</comment>